<dbReference type="RefSeq" id="WP_007087569.1">
    <property type="nucleotide sequence ID" value="NZ_AJLS01000141.1"/>
</dbReference>
<keyword evidence="3" id="KW-1185">Reference proteome</keyword>
<name>K6D8X6_9BACI</name>
<keyword evidence="1" id="KW-0472">Membrane</keyword>
<reference evidence="2 3" key="1">
    <citation type="journal article" date="2012" name="Front. Microbiol.">
        <title>Redundancy and modularity in membrane-associated dissimilatory nitrate reduction in Bacillus.</title>
        <authorList>
            <person name="Heylen K."/>
            <person name="Keltjens J."/>
        </authorList>
    </citation>
    <scope>NUCLEOTIDE SEQUENCE [LARGE SCALE GENOMIC DNA]</scope>
    <source>
        <strain evidence="3">LMG 21833T</strain>
    </source>
</reference>
<evidence type="ECO:0000313" key="2">
    <source>
        <dbReference type="EMBL" id="EKN64784.1"/>
    </source>
</evidence>
<dbReference type="Proteomes" id="UP000006316">
    <property type="component" value="Unassembled WGS sequence"/>
</dbReference>
<dbReference type="PANTHER" id="PTHR37305">
    <property type="entry name" value="INTEGRAL MEMBRANE PROTEIN-RELATED"/>
    <property type="match status" value="1"/>
</dbReference>
<accession>K6D8X6</accession>
<protein>
    <submittedName>
        <fullName evidence="2">Membrane spanning protein</fullName>
    </submittedName>
</protein>
<dbReference type="EMBL" id="AJLS01000141">
    <property type="protein sequence ID" value="EKN64784.1"/>
    <property type="molecule type" value="Genomic_DNA"/>
</dbReference>
<comment type="caution">
    <text evidence="2">The sequence shown here is derived from an EMBL/GenBank/DDBJ whole genome shotgun (WGS) entry which is preliminary data.</text>
</comment>
<keyword evidence="1" id="KW-1133">Transmembrane helix</keyword>
<evidence type="ECO:0000313" key="3">
    <source>
        <dbReference type="Proteomes" id="UP000006316"/>
    </source>
</evidence>
<dbReference type="STRING" id="1117379.BABA_22888"/>
<dbReference type="Pfam" id="PF12730">
    <property type="entry name" value="ABC2_membrane_4"/>
    <property type="match status" value="1"/>
</dbReference>
<feature type="transmembrane region" description="Helical" evidence="1">
    <location>
        <begin position="175"/>
        <end position="197"/>
    </location>
</feature>
<dbReference type="AlphaFoldDB" id="K6D8X6"/>
<organism evidence="2 3">
    <name type="scientific">Neobacillus bataviensis LMG 21833</name>
    <dbReference type="NCBI Taxonomy" id="1117379"/>
    <lineage>
        <taxon>Bacteria</taxon>
        <taxon>Bacillati</taxon>
        <taxon>Bacillota</taxon>
        <taxon>Bacilli</taxon>
        <taxon>Bacillales</taxon>
        <taxon>Bacillaceae</taxon>
        <taxon>Neobacillus</taxon>
    </lineage>
</organism>
<feature type="transmembrane region" description="Helical" evidence="1">
    <location>
        <begin position="18"/>
        <end position="35"/>
    </location>
</feature>
<dbReference type="PANTHER" id="PTHR37305:SF1">
    <property type="entry name" value="MEMBRANE PROTEIN"/>
    <property type="match status" value="1"/>
</dbReference>
<feature type="transmembrane region" description="Helical" evidence="1">
    <location>
        <begin position="217"/>
        <end position="237"/>
    </location>
</feature>
<evidence type="ECO:0000256" key="1">
    <source>
        <dbReference type="SAM" id="Phobius"/>
    </source>
</evidence>
<feature type="transmembrane region" description="Helical" evidence="1">
    <location>
        <begin position="135"/>
        <end position="163"/>
    </location>
</feature>
<dbReference type="PATRIC" id="fig|1117379.3.peg.4750"/>
<dbReference type="eggNOG" id="COG1277">
    <property type="taxonomic scope" value="Bacteria"/>
</dbReference>
<keyword evidence="1" id="KW-0812">Transmembrane</keyword>
<proteinExistence type="predicted"/>
<feature type="transmembrane region" description="Helical" evidence="1">
    <location>
        <begin position="55"/>
        <end position="78"/>
    </location>
</feature>
<feature type="transmembrane region" description="Helical" evidence="1">
    <location>
        <begin position="99"/>
        <end position="129"/>
    </location>
</feature>
<dbReference type="OrthoDB" id="1711106at2"/>
<sequence>MLNLQNEWTKLVRKKSTIVLLCLSALFPLLVGPAIQMMQSKFGFIAFDGESFPLVILSLAVTFYLPLLLALCISDMFAGEQEQKTLSFLLVRPLSRFKLFTSKIVCTGIYLLTLLLVVCLSSLITGAIWLENFTFSGLAISLLSFLLSWFPLMAMGILLVFLAQWVGSSSKALTFSILLYLIMVVLTYLVPTIAAWLPVYDSNWYQRWINNGMNVTTFGRSLYLVSFCALFFTLGYYKFSQKEL</sequence>
<gene>
    <name evidence="2" type="ORF">BABA_22888</name>
</gene>